<gene>
    <name evidence="2" type="ORF">OEZ85_004702</name>
</gene>
<reference evidence="2 3" key="1">
    <citation type="submission" date="2023-05" db="EMBL/GenBank/DDBJ databases">
        <title>A 100% complete, gapless, phased diploid assembly of the Scenedesmus obliquus UTEX 3031 genome.</title>
        <authorList>
            <person name="Biondi T.C."/>
            <person name="Hanschen E.R."/>
            <person name="Kwon T."/>
            <person name="Eng W."/>
            <person name="Kruse C.P.S."/>
            <person name="Koehler S.I."/>
            <person name="Kunde Y."/>
            <person name="Gleasner C.D."/>
            <person name="You Mak K.T."/>
            <person name="Polle J."/>
            <person name="Hovde B.T."/>
            <person name="Starkenburg S.R."/>
        </authorList>
    </citation>
    <scope>NUCLEOTIDE SEQUENCE [LARGE SCALE GENOMIC DNA]</scope>
    <source>
        <strain evidence="2 3">DOE0152z</strain>
    </source>
</reference>
<name>A0ABY8UQ37_TETOB</name>
<evidence type="ECO:0000256" key="1">
    <source>
        <dbReference type="SAM" id="MobiDB-lite"/>
    </source>
</evidence>
<accession>A0ABY8UQ37</accession>
<organism evidence="2 3">
    <name type="scientific">Tetradesmus obliquus</name>
    <name type="common">Green alga</name>
    <name type="synonym">Acutodesmus obliquus</name>
    <dbReference type="NCBI Taxonomy" id="3088"/>
    <lineage>
        <taxon>Eukaryota</taxon>
        <taxon>Viridiplantae</taxon>
        <taxon>Chlorophyta</taxon>
        <taxon>core chlorophytes</taxon>
        <taxon>Chlorophyceae</taxon>
        <taxon>CS clade</taxon>
        <taxon>Sphaeropleales</taxon>
        <taxon>Scenedesmaceae</taxon>
        <taxon>Tetradesmus</taxon>
    </lineage>
</organism>
<proteinExistence type="predicted"/>
<dbReference type="EMBL" id="CP126221">
    <property type="protein sequence ID" value="WIA22396.1"/>
    <property type="molecule type" value="Genomic_DNA"/>
</dbReference>
<protein>
    <submittedName>
        <fullName evidence="2">Uncharacterized protein</fullName>
    </submittedName>
</protein>
<evidence type="ECO:0000313" key="3">
    <source>
        <dbReference type="Proteomes" id="UP001244341"/>
    </source>
</evidence>
<feature type="region of interest" description="Disordered" evidence="1">
    <location>
        <begin position="55"/>
        <end position="75"/>
    </location>
</feature>
<keyword evidence="3" id="KW-1185">Reference proteome</keyword>
<evidence type="ECO:0000313" key="2">
    <source>
        <dbReference type="EMBL" id="WIA22396.1"/>
    </source>
</evidence>
<sequence length="155" mass="15221">MVMECLEAKYDSRKDGGGAAAAAAAAGLGGGKAGVSAGPQGWLVALELAAPLMPGGGSSSNGKPSARPTQQQSSAAAGAAAAAAVLVTHTEKNLVDTLLLSVARCPVSALAAAELVAGVAPGAAEYLLKRVDWLLQDRGGAWLSGQIASQTAKRT</sequence>
<dbReference type="Proteomes" id="UP001244341">
    <property type="component" value="Chromosome 14b"/>
</dbReference>